<reference evidence="1" key="3">
    <citation type="submission" date="2023-05" db="EMBL/GenBank/DDBJ databases">
        <authorList>
            <person name="Smith C.H."/>
        </authorList>
    </citation>
    <scope>NUCLEOTIDE SEQUENCE</scope>
    <source>
        <strain evidence="1">CHS0354</strain>
        <tissue evidence="1">Mantle</tissue>
    </source>
</reference>
<proteinExistence type="predicted"/>
<comment type="caution">
    <text evidence="1">The sequence shown here is derived from an EMBL/GenBank/DDBJ whole genome shotgun (WGS) entry which is preliminary data.</text>
</comment>
<dbReference type="Proteomes" id="UP001195483">
    <property type="component" value="Unassembled WGS sequence"/>
</dbReference>
<accession>A0AAE0SEL0</accession>
<dbReference type="AlphaFoldDB" id="A0AAE0SEL0"/>
<name>A0AAE0SEL0_9BIVA</name>
<keyword evidence="2" id="KW-1185">Reference proteome</keyword>
<reference evidence="1" key="1">
    <citation type="journal article" date="2021" name="Genome Biol. Evol.">
        <title>A High-Quality Reference Genome for a Parasitic Bivalve with Doubly Uniparental Inheritance (Bivalvia: Unionida).</title>
        <authorList>
            <person name="Smith C.H."/>
        </authorList>
    </citation>
    <scope>NUCLEOTIDE SEQUENCE</scope>
    <source>
        <strain evidence="1">CHS0354</strain>
    </source>
</reference>
<evidence type="ECO:0000313" key="1">
    <source>
        <dbReference type="EMBL" id="KAK3590254.1"/>
    </source>
</evidence>
<reference evidence="1" key="2">
    <citation type="journal article" date="2021" name="Genome Biol. Evol.">
        <title>Developing a high-quality reference genome for a parasitic bivalve with doubly uniparental inheritance (Bivalvia: Unionida).</title>
        <authorList>
            <person name="Smith C.H."/>
        </authorList>
    </citation>
    <scope>NUCLEOTIDE SEQUENCE</scope>
    <source>
        <strain evidence="1">CHS0354</strain>
        <tissue evidence="1">Mantle</tissue>
    </source>
</reference>
<gene>
    <name evidence="1" type="ORF">CHS0354_041332</name>
</gene>
<dbReference type="EMBL" id="JAEAOA010002345">
    <property type="protein sequence ID" value="KAK3590254.1"/>
    <property type="molecule type" value="Genomic_DNA"/>
</dbReference>
<organism evidence="1 2">
    <name type="scientific">Potamilus streckersoni</name>
    <dbReference type="NCBI Taxonomy" id="2493646"/>
    <lineage>
        <taxon>Eukaryota</taxon>
        <taxon>Metazoa</taxon>
        <taxon>Spiralia</taxon>
        <taxon>Lophotrochozoa</taxon>
        <taxon>Mollusca</taxon>
        <taxon>Bivalvia</taxon>
        <taxon>Autobranchia</taxon>
        <taxon>Heteroconchia</taxon>
        <taxon>Palaeoheterodonta</taxon>
        <taxon>Unionida</taxon>
        <taxon>Unionoidea</taxon>
        <taxon>Unionidae</taxon>
        <taxon>Ambleminae</taxon>
        <taxon>Lampsilini</taxon>
        <taxon>Potamilus</taxon>
    </lineage>
</organism>
<sequence length="94" mass="9780">MSDFMRKAMTIITAPIWVPVAAVGGVISGPIRGIKDAVENGEQSGGSDADKAAKTIGALPGSVVGRTVTGPFEAIGYIGKSMWGDEEEDEKEKK</sequence>
<evidence type="ECO:0000313" key="2">
    <source>
        <dbReference type="Proteomes" id="UP001195483"/>
    </source>
</evidence>
<protein>
    <submittedName>
        <fullName evidence="1">Uncharacterized protein</fullName>
    </submittedName>
</protein>